<dbReference type="AlphaFoldDB" id="A0A2M4C9G2"/>
<evidence type="ECO:0000313" key="2">
    <source>
        <dbReference type="EMBL" id="MBW61986.1"/>
    </source>
</evidence>
<proteinExistence type="predicted"/>
<reference evidence="2" key="1">
    <citation type="submission" date="2018-01" db="EMBL/GenBank/DDBJ databases">
        <title>An insight into the sialome of Amazonian anophelines.</title>
        <authorList>
            <person name="Ribeiro J.M."/>
            <person name="Scarpassa V."/>
            <person name="Calvo E."/>
        </authorList>
    </citation>
    <scope>NUCLEOTIDE SEQUENCE</scope>
    <source>
        <tissue evidence="2">Salivary glands</tissue>
    </source>
</reference>
<keyword evidence="1" id="KW-0732">Signal</keyword>
<dbReference type="EMBL" id="GGFJ01012845">
    <property type="protein sequence ID" value="MBW61986.1"/>
    <property type="molecule type" value="Transcribed_RNA"/>
</dbReference>
<feature type="chain" id="PRO_5014663071" evidence="1">
    <location>
        <begin position="25"/>
        <end position="93"/>
    </location>
</feature>
<protein>
    <submittedName>
        <fullName evidence="2">Putative secreted protein</fullName>
    </submittedName>
</protein>
<accession>A0A2M4C9G2</accession>
<sequence length="93" mass="10190">MRYCCCCCCCWPALSAIRCGGASANQTIVHSSGSTARCASGTVTAGRVQHTARRPTLHWGAVAVPWLLCWQRWQRWRCSDVAPFPACPPARHS</sequence>
<feature type="signal peptide" evidence="1">
    <location>
        <begin position="1"/>
        <end position="24"/>
    </location>
</feature>
<organism evidence="2">
    <name type="scientific">Anopheles marajoara</name>
    <dbReference type="NCBI Taxonomy" id="58244"/>
    <lineage>
        <taxon>Eukaryota</taxon>
        <taxon>Metazoa</taxon>
        <taxon>Ecdysozoa</taxon>
        <taxon>Arthropoda</taxon>
        <taxon>Hexapoda</taxon>
        <taxon>Insecta</taxon>
        <taxon>Pterygota</taxon>
        <taxon>Neoptera</taxon>
        <taxon>Endopterygota</taxon>
        <taxon>Diptera</taxon>
        <taxon>Nematocera</taxon>
        <taxon>Culicoidea</taxon>
        <taxon>Culicidae</taxon>
        <taxon>Anophelinae</taxon>
        <taxon>Anopheles</taxon>
    </lineage>
</organism>
<name>A0A2M4C9G2_9DIPT</name>
<evidence type="ECO:0000256" key="1">
    <source>
        <dbReference type="SAM" id="SignalP"/>
    </source>
</evidence>